<protein>
    <submittedName>
        <fullName evidence="1">DNA polymerase III delta subunit-like protein</fullName>
    </submittedName>
</protein>
<organism evidence="1 2">
    <name type="scientific">Octadecabacter arcticus 238</name>
    <dbReference type="NCBI Taxonomy" id="391616"/>
    <lineage>
        <taxon>Bacteria</taxon>
        <taxon>Pseudomonadati</taxon>
        <taxon>Pseudomonadota</taxon>
        <taxon>Alphaproteobacteria</taxon>
        <taxon>Rhodobacterales</taxon>
        <taxon>Roseobacteraceae</taxon>
        <taxon>Octadecabacter</taxon>
    </lineage>
</organism>
<dbReference type="InterPro" id="IPR050238">
    <property type="entry name" value="DNA_Rep/Repair_Clamp_Loader"/>
</dbReference>
<dbReference type="OrthoDB" id="9811073at2"/>
<dbReference type="Gene3D" id="3.40.50.300">
    <property type="entry name" value="P-loop containing nucleotide triphosphate hydrolases"/>
    <property type="match status" value="1"/>
</dbReference>
<proteinExistence type="predicted"/>
<dbReference type="HOGENOM" id="CLU_006229_4_4_5"/>
<name>M9RJA9_9RHOB</name>
<dbReference type="GO" id="GO:0009360">
    <property type="term" value="C:DNA polymerase III complex"/>
    <property type="evidence" value="ECO:0007669"/>
    <property type="project" value="TreeGrafter"/>
</dbReference>
<dbReference type="Pfam" id="PF13177">
    <property type="entry name" value="DNA_pol3_delta2"/>
    <property type="match status" value="1"/>
</dbReference>
<evidence type="ECO:0000313" key="2">
    <source>
        <dbReference type="Proteomes" id="UP000004688"/>
    </source>
</evidence>
<dbReference type="PANTHER" id="PTHR11669:SF8">
    <property type="entry name" value="DNA POLYMERASE III SUBUNIT DELTA"/>
    <property type="match status" value="1"/>
</dbReference>
<dbReference type="NCBIfam" id="NF005677">
    <property type="entry name" value="PRK07471.1"/>
    <property type="match status" value="1"/>
</dbReference>
<sequence>MAIAPQDLPRPDQIEGAPHPSEAAILFGQSRAEADFLDAFTSGRLHSGWLISGPQGVGKATLAWRMAAFLLSQPLAADDDMFGAPPAPISLDVDDDNGDLRLLRAGAHPRLFVVRRTMNVTESGLQDQITMAALRGHKGGPNKLMEFLHQSAADGGRRVVIIDCADEMNPSVANSILKVLEEPPKNTFFLLVSHQPSRLLPTIRSRCRILRCGLLGADDVTAALAQADIVVDRGDALTALSGGSVGEAIRLTNLDGLSLYSDLIFLFNGLPNFDRPRALKLADSCIGKAGATRFALTLDLIDKFLARAARAGLQGPPTTQAATGEALLLAKLAPHDAAARAWATLAQEVTERTRHGKAVNLDPAALILDTLFKIEKAAQDVAPV</sequence>
<dbReference type="KEGG" id="oar:OA238_c26400"/>
<accession>M9RJA9</accession>
<dbReference type="PANTHER" id="PTHR11669">
    <property type="entry name" value="REPLICATION FACTOR C / DNA POLYMERASE III GAMMA-TAU SUBUNIT"/>
    <property type="match status" value="1"/>
</dbReference>
<dbReference type="RefSeq" id="WP_015495750.1">
    <property type="nucleotide sequence ID" value="NC_020908.1"/>
</dbReference>
<dbReference type="eggNOG" id="COG0470">
    <property type="taxonomic scope" value="Bacteria"/>
</dbReference>
<evidence type="ECO:0000313" key="1">
    <source>
        <dbReference type="EMBL" id="AGI72684.1"/>
    </source>
</evidence>
<dbReference type="SUPFAM" id="SSF52540">
    <property type="entry name" value="P-loop containing nucleoside triphosphate hydrolases"/>
    <property type="match status" value="1"/>
</dbReference>
<dbReference type="AlphaFoldDB" id="M9RJA9"/>
<keyword evidence="2" id="KW-1185">Reference proteome</keyword>
<dbReference type="GO" id="GO:0006261">
    <property type="term" value="P:DNA-templated DNA replication"/>
    <property type="evidence" value="ECO:0007669"/>
    <property type="project" value="TreeGrafter"/>
</dbReference>
<dbReference type="EMBL" id="CP003742">
    <property type="protein sequence ID" value="AGI72684.1"/>
    <property type="molecule type" value="Genomic_DNA"/>
</dbReference>
<reference evidence="1 2" key="1">
    <citation type="journal article" date="2013" name="PLoS ONE">
        <title>Poles Apart: Arctic and Antarctic Octadecabacter strains Share High Genome Plasticity and a New Type of Xanthorhodopsin.</title>
        <authorList>
            <person name="Vollmers J."/>
            <person name="Voget S."/>
            <person name="Dietrich S."/>
            <person name="Gollnow K."/>
            <person name="Smits M."/>
            <person name="Meyer K."/>
            <person name="Brinkhoff T."/>
            <person name="Simon M."/>
            <person name="Daniel R."/>
        </authorList>
    </citation>
    <scope>NUCLEOTIDE SEQUENCE [LARGE SCALE GENOMIC DNA]</scope>
    <source>
        <strain evidence="1 2">238</strain>
    </source>
</reference>
<dbReference type="Proteomes" id="UP000004688">
    <property type="component" value="Chromosome"/>
</dbReference>
<gene>
    <name evidence="1" type="ORF">OA238_c26400</name>
</gene>
<dbReference type="InterPro" id="IPR027417">
    <property type="entry name" value="P-loop_NTPase"/>
</dbReference>
<dbReference type="STRING" id="391616.OA238_c26400"/>